<sequence>MEKPSKLRNKLLKFLLPHAIPVLTFQSPPLSPKKPISGKGSSVPIISMIPLEVRRKPKTAGFDTREPTSPKVSCMGRVNNKKKKSKAKRVSLPAPQEASMQVSCPEVVKLKKKPQEIVKVFKGPKQGAKKFKTIVPEQVPSLGHIKRFSSGRGALSNFDWMTHGAVVVPDCQL</sequence>
<dbReference type="EMBL" id="OIVN01004557">
    <property type="protein sequence ID" value="SPD18049.1"/>
    <property type="molecule type" value="Genomic_DNA"/>
</dbReference>
<feature type="compositionally biased region" description="Basic residues" evidence="1">
    <location>
        <begin position="79"/>
        <end position="89"/>
    </location>
</feature>
<accession>A0A2N9I205</accession>
<organism evidence="2">
    <name type="scientific">Fagus sylvatica</name>
    <name type="common">Beechnut</name>
    <dbReference type="NCBI Taxonomy" id="28930"/>
    <lineage>
        <taxon>Eukaryota</taxon>
        <taxon>Viridiplantae</taxon>
        <taxon>Streptophyta</taxon>
        <taxon>Embryophyta</taxon>
        <taxon>Tracheophyta</taxon>
        <taxon>Spermatophyta</taxon>
        <taxon>Magnoliopsida</taxon>
        <taxon>eudicotyledons</taxon>
        <taxon>Gunneridae</taxon>
        <taxon>Pentapetalae</taxon>
        <taxon>rosids</taxon>
        <taxon>fabids</taxon>
        <taxon>Fagales</taxon>
        <taxon>Fagaceae</taxon>
        <taxon>Fagus</taxon>
    </lineage>
</organism>
<dbReference type="InterPro" id="IPR038796">
    <property type="entry name" value="At1g76070-like"/>
</dbReference>
<evidence type="ECO:0000256" key="1">
    <source>
        <dbReference type="SAM" id="MobiDB-lite"/>
    </source>
</evidence>
<dbReference type="PANTHER" id="PTHR34779">
    <property type="entry name" value="OS09G0542900 PROTEIN"/>
    <property type="match status" value="1"/>
</dbReference>
<reference evidence="2" key="1">
    <citation type="submission" date="2018-02" db="EMBL/GenBank/DDBJ databases">
        <authorList>
            <person name="Cohen D.B."/>
            <person name="Kent A.D."/>
        </authorList>
    </citation>
    <scope>NUCLEOTIDE SEQUENCE</scope>
</reference>
<evidence type="ECO:0000313" key="2">
    <source>
        <dbReference type="EMBL" id="SPD18049.1"/>
    </source>
</evidence>
<feature type="region of interest" description="Disordered" evidence="1">
    <location>
        <begin position="58"/>
        <end position="96"/>
    </location>
</feature>
<dbReference type="AlphaFoldDB" id="A0A2N9I205"/>
<proteinExistence type="predicted"/>
<dbReference type="PANTHER" id="PTHR34779:SF1">
    <property type="entry name" value="OS09G0542900 PROTEIN"/>
    <property type="match status" value="1"/>
</dbReference>
<gene>
    <name evidence="2" type="ORF">FSB_LOCUS45931</name>
</gene>
<name>A0A2N9I205_FAGSY</name>
<protein>
    <submittedName>
        <fullName evidence="2">Uncharacterized protein</fullName>
    </submittedName>
</protein>